<dbReference type="GO" id="GO:0008168">
    <property type="term" value="F:methyltransferase activity"/>
    <property type="evidence" value="ECO:0007669"/>
    <property type="project" value="UniProtKB-UniRule"/>
</dbReference>
<dbReference type="AlphaFoldDB" id="A0A1M4SGI5"/>
<evidence type="ECO:0000256" key="4">
    <source>
        <dbReference type="RuleBase" id="RU362030"/>
    </source>
</evidence>
<dbReference type="Pfam" id="PF04072">
    <property type="entry name" value="LCM"/>
    <property type="match status" value="1"/>
</dbReference>
<comment type="function">
    <text evidence="4">Exhibits S-adenosyl-L-methionine-dependent methyltransferase activity.</text>
</comment>
<dbReference type="InterPro" id="IPR011610">
    <property type="entry name" value="SAM_mthyl_Trfase_ML2640-like"/>
</dbReference>
<name>A0A1M4SGI5_9FIRM</name>
<dbReference type="SUPFAM" id="SSF53335">
    <property type="entry name" value="S-adenosyl-L-methionine-dependent methyltransferases"/>
    <property type="match status" value="1"/>
</dbReference>
<keyword evidence="2 4" id="KW-0489">Methyltransferase</keyword>
<proteinExistence type="inferred from homology"/>
<dbReference type="InterPro" id="IPR029063">
    <property type="entry name" value="SAM-dependent_MTases_sf"/>
</dbReference>
<dbReference type="EC" id="2.1.1.-" evidence="4"/>
<reference evidence="5 6" key="1">
    <citation type="submission" date="2016-11" db="EMBL/GenBank/DDBJ databases">
        <authorList>
            <person name="Jaros S."/>
            <person name="Januszkiewicz K."/>
            <person name="Wedrychowicz H."/>
        </authorList>
    </citation>
    <scope>NUCLEOTIDE SEQUENCE [LARGE SCALE GENOMIC DNA]</scope>
    <source>
        <strain evidence="5 6">DSM 10502</strain>
    </source>
</reference>
<dbReference type="Gene3D" id="3.40.50.150">
    <property type="entry name" value="Vaccinia Virus protein VP39"/>
    <property type="match status" value="1"/>
</dbReference>
<evidence type="ECO:0000256" key="1">
    <source>
        <dbReference type="ARBA" id="ARBA00008138"/>
    </source>
</evidence>
<dbReference type="Proteomes" id="UP000184404">
    <property type="component" value="Unassembled WGS sequence"/>
</dbReference>
<dbReference type="NCBIfam" id="TIGR00027">
    <property type="entry name" value="mthyl_TIGR00027"/>
    <property type="match status" value="1"/>
</dbReference>
<sequence>MIAEQESMTAKLCSFARAYHSTMGKNKIFDDYLAYDIIGKDEYDRIGRLLQSDYAAEPYEPRYGFESVWVFDEMDRYFSPITLSRIAFAERALRRFAESRSESQYVVLGAGMDTFAFRNTDETIQIYELDHPDTQAYKLQRIHKLRWTIPENVHYAPVDFEKEEFGRALLRAGFCQAGASFFSLLGVAYYLTPESFRRIVRGIGELASSGSQFVFDFPDETTFAEKRPRRVRELTEITSKLGEPMLHGFSVDEIHTILNEEGFNIRRHEGPRDIQRHFFDDRMDNQRAMENIHFILAEKK</sequence>
<dbReference type="PANTHER" id="PTHR43619:SF2">
    <property type="entry name" value="S-ADENOSYL-L-METHIONINE-DEPENDENT METHYLTRANSFERASES SUPERFAMILY PROTEIN"/>
    <property type="match status" value="1"/>
</dbReference>
<dbReference type="PANTHER" id="PTHR43619">
    <property type="entry name" value="S-ADENOSYL-L-METHIONINE-DEPENDENT METHYLTRANSFERASE YKTD-RELATED"/>
    <property type="match status" value="1"/>
</dbReference>
<keyword evidence="3 5" id="KW-0808">Transferase</keyword>
<evidence type="ECO:0000256" key="3">
    <source>
        <dbReference type="ARBA" id="ARBA00022679"/>
    </source>
</evidence>
<keyword evidence="4" id="KW-0949">S-adenosyl-L-methionine</keyword>
<protein>
    <recommendedName>
        <fullName evidence="4">S-adenosyl-L-methionine-dependent methyltransferase</fullName>
        <ecNumber evidence="4">2.1.1.-</ecNumber>
    </recommendedName>
</protein>
<organism evidence="5 6">
    <name type="scientific">Schwartzia succinivorans DSM 10502</name>
    <dbReference type="NCBI Taxonomy" id="1123243"/>
    <lineage>
        <taxon>Bacteria</taxon>
        <taxon>Bacillati</taxon>
        <taxon>Bacillota</taxon>
        <taxon>Negativicutes</taxon>
        <taxon>Selenomonadales</taxon>
        <taxon>Selenomonadaceae</taxon>
        <taxon>Schwartzia</taxon>
    </lineage>
</organism>
<keyword evidence="6" id="KW-1185">Reference proteome</keyword>
<evidence type="ECO:0000256" key="2">
    <source>
        <dbReference type="ARBA" id="ARBA00022603"/>
    </source>
</evidence>
<dbReference type="STRING" id="1123243.SAMN02745190_00128"/>
<evidence type="ECO:0000313" key="5">
    <source>
        <dbReference type="EMBL" id="SHE31305.1"/>
    </source>
</evidence>
<gene>
    <name evidence="5" type="ORF">SAMN02745190_00128</name>
</gene>
<dbReference type="OrthoDB" id="9806164at2"/>
<dbReference type="GO" id="GO:0032259">
    <property type="term" value="P:methylation"/>
    <property type="evidence" value="ECO:0007669"/>
    <property type="project" value="UniProtKB-KW"/>
</dbReference>
<dbReference type="EMBL" id="FQUG01000002">
    <property type="protein sequence ID" value="SHE31305.1"/>
    <property type="molecule type" value="Genomic_DNA"/>
</dbReference>
<comment type="similarity">
    <text evidence="1 4">Belongs to the UPF0677 family.</text>
</comment>
<dbReference type="RefSeq" id="WP_072934256.1">
    <property type="nucleotide sequence ID" value="NZ_FQUG01000002.1"/>
</dbReference>
<accession>A0A1M4SGI5</accession>
<dbReference type="InterPro" id="IPR007213">
    <property type="entry name" value="Ppm1/Ppm2/Tcmp"/>
</dbReference>
<evidence type="ECO:0000313" key="6">
    <source>
        <dbReference type="Proteomes" id="UP000184404"/>
    </source>
</evidence>